<dbReference type="Gene3D" id="3.30.420.40">
    <property type="match status" value="2"/>
</dbReference>
<keyword evidence="2" id="KW-0067">ATP-binding</keyword>
<dbReference type="GO" id="GO:0005524">
    <property type="term" value="F:ATP binding"/>
    <property type="evidence" value="ECO:0007669"/>
    <property type="project" value="UniProtKB-KW"/>
</dbReference>
<organism evidence="3">
    <name type="scientific">marine sediment metagenome</name>
    <dbReference type="NCBI Taxonomy" id="412755"/>
    <lineage>
        <taxon>unclassified sequences</taxon>
        <taxon>metagenomes</taxon>
        <taxon>ecological metagenomes</taxon>
    </lineage>
</organism>
<gene>
    <name evidence="3" type="ORF">S03H2_17800</name>
</gene>
<dbReference type="InterPro" id="IPR043129">
    <property type="entry name" value="ATPase_NBD"/>
</dbReference>
<accession>X1EKN9</accession>
<dbReference type="Pfam" id="PF00012">
    <property type="entry name" value="HSP70"/>
    <property type="match status" value="1"/>
</dbReference>
<dbReference type="PANTHER" id="PTHR42749">
    <property type="entry name" value="CELL SHAPE-DETERMINING PROTEIN MREB"/>
    <property type="match status" value="1"/>
</dbReference>
<reference evidence="3" key="1">
    <citation type="journal article" date="2014" name="Front. Microbiol.">
        <title>High frequency of phylogenetically diverse reductive dehalogenase-homologous genes in deep subseafloor sedimentary metagenomes.</title>
        <authorList>
            <person name="Kawai M."/>
            <person name="Futagami T."/>
            <person name="Toyoda A."/>
            <person name="Takaki Y."/>
            <person name="Nishi S."/>
            <person name="Hori S."/>
            <person name="Arai W."/>
            <person name="Tsubouchi T."/>
            <person name="Morono Y."/>
            <person name="Uchiyama I."/>
            <person name="Ito T."/>
            <person name="Fujiyama A."/>
            <person name="Inagaki F."/>
            <person name="Takami H."/>
        </authorList>
    </citation>
    <scope>NUCLEOTIDE SEQUENCE</scope>
    <source>
        <strain evidence="3">Expedition CK06-06</strain>
    </source>
</reference>
<dbReference type="PANTHER" id="PTHR42749:SF1">
    <property type="entry name" value="CELL SHAPE-DETERMINING PROTEIN MREB"/>
    <property type="match status" value="1"/>
</dbReference>
<evidence type="ECO:0000256" key="2">
    <source>
        <dbReference type="ARBA" id="ARBA00022840"/>
    </source>
</evidence>
<dbReference type="CDD" id="cd10170">
    <property type="entry name" value="ASKHA_NBD_HSP70"/>
    <property type="match status" value="1"/>
</dbReference>
<evidence type="ECO:0000313" key="3">
    <source>
        <dbReference type="EMBL" id="GAH33901.1"/>
    </source>
</evidence>
<protein>
    <submittedName>
        <fullName evidence="3">Uncharacterized protein</fullName>
    </submittedName>
</protein>
<dbReference type="InterPro" id="IPR013126">
    <property type="entry name" value="Hsp_70_fam"/>
</dbReference>
<dbReference type="EMBL" id="BARU01009202">
    <property type="protein sequence ID" value="GAH33901.1"/>
    <property type="molecule type" value="Genomic_DNA"/>
</dbReference>
<sequence>MAGISRVTLLEEPQAAFYAWIESTREGWRREVSVGDVILVCDIGGGTTDFSLILVSESQGELVLERIAVGDHILLGGDNIDLTLAYAIRNRLAGEGIKLDNWQMRGLLHSARRAKEEIFENPDCDSHPVTILGKGRRVIGGTISTELTRQEIEEVILNGFFPKCGDTDRPRERYQAGLKELGLPYASDPAVIRHLAWFLQRHRNDSDLPGEALRPAAVLF</sequence>
<evidence type="ECO:0000256" key="1">
    <source>
        <dbReference type="ARBA" id="ARBA00022741"/>
    </source>
</evidence>
<dbReference type="SUPFAM" id="SSF53067">
    <property type="entry name" value="Actin-like ATPase domain"/>
    <property type="match status" value="1"/>
</dbReference>
<dbReference type="GO" id="GO:0140662">
    <property type="term" value="F:ATP-dependent protein folding chaperone"/>
    <property type="evidence" value="ECO:0007669"/>
    <property type="project" value="InterPro"/>
</dbReference>
<comment type="caution">
    <text evidence="3">The sequence shown here is derived from an EMBL/GenBank/DDBJ whole genome shotgun (WGS) entry which is preliminary data.</text>
</comment>
<dbReference type="AlphaFoldDB" id="X1EKN9"/>
<proteinExistence type="predicted"/>
<dbReference type="Gene3D" id="3.90.640.10">
    <property type="entry name" value="Actin, Chain A, domain 4"/>
    <property type="match status" value="1"/>
</dbReference>
<feature type="non-terminal residue" evidence="3">
    <location>
        <position position="220"/>
    </location>
</feature>
<keyword evidence="1" id="KW-0547">Nucleotide-binding</keyword>
<name>X1EKN9_9ZZZZ</name>